<organism evidence="2 3">
    <name type="scientific">Erwinia phage vB_EamM_Asesino</name>
    <dbReference type="NCBI Taxonomy" id="1883370"/>
    <lineage>
        <taxon>Viruses</taxon>
        <taxon>Duplodnaviria</taxon>
        <taxon>Heunggongvirae</taxon>
        <taxon>Uroviricota</taxon>
        <taxon>Caudoviricetes</taxon>
        <taxon>Chimalliviridae</taxon>
        <taxon>Erskinevirus</taxon>
        <taxon>Erskinevirus asesino</taxon>
    </lineage>
</organism>
<dbReference type="KEGG" id="vg:29057168"/>
<dbReference type="InterPro" id="IPR023346">
    <property type="entry name" value="Lysozyme-like_dom_sf"/>
</dbReference>
<dbReference type="OrthoDB" id="12706at10239"/>
<feature type="domain" description="Transglycosylase SLT" evidence="1">
    <location>
        <begin position="49"/>
        <end position="169"/>
    </location>
</feature>
<evidence type="ECO:0000313" key="2">
    <source>
        <dbReference type="EMBL" id="ANZ48231.1"/>
    </source>
</evidence>
<dbReference type="GeneID" id="29057168"/>
<dbReference type="Proteomes" id="UP000202181">
    <property type="component" value="Segment"/>
</dbReference>
<dbReference type="Gene3D" id="1.10.530.10">
    <property type="match status" value="1"/>
</dbReference>
<protein>
    <submittedName>
        <fullName evidence="2">Endolysin</fullName>
    </submittedName>
</protein>
<name>A0A1B2IAG1_9CAUD</name>
<dbReference type="EMBL" id="KX397364">
    <property type="protein sequence ID" value="ANZ48231.1"/>
    <property type="molecule type" value="Genomic_DNA"/>
</dbReference>
<evidence type="ECO:0000313" key="3">
    <source>
        <dbReference type="Proteomes" id="UP000202181"/>
    </source>
</evidence>
<dbReference type="Pfam" id="PF01464">
    <property type="entry name" value="SLT"/>
    <property type="match status" value="1"/>
</dbReference>
<reference evidence="2" key="1">
    <citation type="submission" date="2016-06" db="EMBL/GenBank/DDBJ databases">
        <authorList>
            <person name="Berg J.A."/>
            <person name="Hyde J.R."/>
            <person name="Breakwell D.P."/>
            <person name="Hope S."/>
            <person name="Grose J.H."/>
        </authorList>
    </citation>
    <scope>NUCLEOTIDE SEQUENCE [LARGE SCALE GENOMIC DNA]</scope>
</reference>
<keyword evidence="3" id="KW-1185">Reference proteome</keyword>
<dbReference type="InterPro" id="IPR008258">
    <property type="entry name" value="Transglycosylase_SLT_dom_1"/>
</dbReference>
<dbReference type="RefSeq" id="YP_009290836.1">
    <property type="nucleotide sequence ID" value="NC_031107.2"/>
</dbReference>
<gene>
    <name evidence="2" type="ORF">ASESINO_218</name>
</gene>
<dbReference type="SUPFAM" id="SSF53955">
    <property type="entry name" value="Lysozyme-like"/>
    <property type="match status" value="1"/>
</dbReference>
<sequence>MFRLILSLLVVVVSFNANASYQSSSTKQQKEFKLIEQRFEKVKPLIVRVAKEQGVHAGTLTTTIYRESKFNVKVGKNKKSSAHSLVQMTMPTKRYMLKLYGSQLGIPKNADLNNPKYAVTLAAAYFNHIEDHLTKQLKRKPSNAEVALGYRFGENAAVAMIKKKSSTGKRWMASFRKDAAFYGAKVTPPKEVIETHQLAFAKKEPVIDVTELQSIWSNLYKPAVNTVLAFNKDLKGASL</sequence>
<evidence type="ECO:0000259" key="1">
    <source>
        <dbReference type="Pfam" id="PF01464"/>
    </source>
</evidence>
<accession>A0A1B2IAG1</accession>
<proteinExistence type="predicted"/>